<feature type="transmembrane region" description="Helical" evidence="19">
    <location>
        <begin position="355"/>
        <end position="377"/>
    </location>
</feature>
<evidence type="ECO:0000256" key="14">
    <source>
        <dbReference type="ARBA" id="ARBA00048064"/>
    </source>
</evidence>
<name>Q0CXW3_ASPTN</name>
<dbReference type="FunFam" id="3.30.870.10:FF:000038">
    <property type="entry name" value="Probable tyrosyl-DNA phosphodiesterase"/>
    <property type="match status" value="1"/>
</dbReference>
<evidence type="ECO:0000256" key="2">
    <source>
        <dbReference type="ARBA" id="ARBA00004922"/>
    </source>
</evidence>
<dbReference type="InterPro" id="IPR016900">
    <property type="entry name" value="Alg10"/>
</dbReference>
<feature type="transmembrane region" description="Helical" evidence="19">
    <location>
        <begin position="400"/>
        <end position="424"/>
    </location>
</feature>
<dbReference type="eggNOG" id="KOG2642">
    <property type="taxonomic scope" value="Eukaryota"/>
</dbReference>
<dbReference type="PANTHER" id="PTHR12989:SF10">
    <property type="entry name" value="DOL-P-GLC:GLC(2)MAN(9)GLCNAC(2)-PP-DOL ALPHA-1,2-GLUCOSYLTRANSFERASE-RELATED"/>
    <property type="match status" value="1"/>
</dbReference>
<dbReference type="STRING" id="341663.Q0CXW3"/>
<feature type="compositionally biased region" description="Low complexity" evidence="18">
    <location>
        <begin position="743"/>
        <end position="752"/>
    </location>
</feature>
<evidence type="ECO:0000256" key="17">
    <source>
        <dbReference type="PIRSR" id="PIRSR610347-3"/>
    </source>
</evidence>
<feature type="transmembrane region" description="Helical" evidence="19">
    <location>
        <begin position="444"/>
        <end position="467"/>
    </location>
</feature>
<keyword evidence="7" id="KW-0808">Transferase</keyword>
<protein>
    <recommendedName>
        <fullName evidence="5">Dol-P-Glc:Glc(2)Man(9)GlcNAc(2)-PP-Dol alpha-1,2-glucosyltransferase</fullName>
        <ecNumber evidence="4">2.4.1.256</ecNumber>
    </recommendedName>
    <alternativeName>
        <fullName evidence="12">Asparagine-linked glycosylation protein 10</fullName>
    </alternativeName>
</protein>
<feature type="transmembrane region" description="Helical" evidence="19">
    <location>
        <begin position="176"/>
        <end position="203"/>
    </location>
</feature>
<comment type="subcellular location">
    <subcellularLocation>
        <location evidence="1">Endoplasmic reticulum membrane</location>
        <topology evidence="1">Multi-pass membrane protein</topology>
    </subcellularLocation>
</comment>
<dbReference type="AlphaFoldDB" id="Q0CXW3"/>
<keyword evidence="10 19" id="KW-1133">Transmembrane helix</keyword>
<feature type="transmembrane region" description="Helical" evidence="19">
    <location>
        <begin position="316"/>
        <end position="335"/>
    </location>
</feature>
<dbReference type="EMBL" id="CH476595">
    <property type="protein sequence ID" value="EAU38228.1"/>
    <property type="molecule type" value="Genomic_DNA"/>
</dbReference>
<dbReference type="RefSeq" id="XP_001208836.1">
    <property type="nucleotide sequence ID" value="XM_001208836.1"/>
</dbReference>
<comment type="similarity">
    <text evidence="3">Belongs to the ALG10 glucosyltransferase family.</text>
</comment>
<feature type="region of interest" description="Disordered" evidence="18">
    <location>
        <begin position="671"/>
        <end position="761"/>
    </location>
</feature>
<accession>Q0CXW3</accession>
<evidence type="ECO:0000256" key="12">
    <source>
        <dbReference type="ARBA" id="ARBA00032069"/>
    </source>
</evidence>
<dbReference type="Pfam" id="PF06087">
    <property type="entry name" value="Tyr-DNA_phospho"/>
    <property type="match status" value="1"/>
</dbReference>
<dbReference type="FunFam" id="3.30.870.10:FF:000047">
    <property type="entry name" value="Probable tyrosyl-DNA phosphodiesterase"/>
    <property type="match status" value="1"/>
</dbReference>
<dbReference type="OMA" id="KIQRFMC"/>
<evidence type="ECO:0000256" key="16">
    <source>
        <dbReference type="PIRSR" id="PIRSR610347-2"/>
    </source>
</evidence>
<feature type="binding site" evidence="16">
    <location>
        <position position="1122"/>
    </location>
    <ligand>
        <name>substrate</name>
    </ligand>
</feature>
<reference evidence="21" key="1">
    <citation type="submission" date="2005-09" db="EMBL/GenBank/DDBJ databases">
        <title>Annotation of the Aspergillus terreus NIH2624 genome.</title>
        <authorList>
            <person name="Birren B.W."/>
            <person name="Lander E.S."/>
            <person name="Galagan J.E."/>
            <person name="Nusbaum C."/>
            <person name="Devon K."/>
            <person name="Henn M."/>
            <person name="Ma L.-J."/>
            <person name="Jaffe D.B."/>
            <person name="Butler J."/>
            <person name="Alvarez P."/>
            <person name="Gnerre S."/>
            <person name="Grabherr M."/>
            <person name="Kleber M."/>
            <person name="Mauceli E.W."/>
            <person name="Brockman W."/>
            <person name="Rounsley S."/>
            <person name="Young S.K."/>
            <person name="LaButti K."/>
            <person name="Pushparaj V."/>
            <person name="DeCaprio D."/>
            <person name="Crawford M."/>
            <person name="Koehrsen M."/>
            <person name="Engels R."/>
            <person name="Montgomery P."/>
            <person name="Pearson M."/>
            <person name="Howarth C."/>
            <person name="Larson L."/>
            <person name="Luoma S."/>
            <person name="White J."/>
            <person name="Alvarado L."/>
            <person name="Kodira C.D."/>
            <person name="Zeng Q."/>
            <person name="Oleary S."/>
            <person name="Yandava C."/>
            <person name="Denning D.W."/>
            <person name="Nierman W.C."/>
            <person name="Milne T."/>
            <person name="Madden K."/>
        </authorList>
    </citation>
    <scope>NUCLEOTIDE SEQUENCE [LARGE SCALE GENOMIC DNA]</scope>
    <source>
        <strain evidence="21">NIH 2624 / FGSC A1156</strain>
    </source>
</reference>
<comment type="function">
    <text evidence="13">Dol-P-Glc:Glc(2)Man(9)GlcNAc(2)-PP-Dol alpha-1,2-glucosyltransferase that operates in the biosynthetic pathway of dolichol-linked oligosaccharides, the glycan precursors employed in protein asparagine (N)-glycosylation. The assembly of dolichol-linked oligosaccharides begins on the cytosolic side of the endoplasmic reticulum membrane and finishes in its lumen. The sequential addition of sugars to dolichol pyrophosphate produces dolichol-linked oligosaccharides containing fourteen sugars, including two GlcNAcs, nine mannoses and three glucoses. Once assembled, the oligosaccharide is transferred from the lipid to nascent proteins by oligosaccharyltransferases. In the lumen of the endoplasmic reticulum, adds the third and last glucose residue from dolichyl phosphate glucose (Dol-P-Glc) onto the lipid-linked oligosaccharide intermediate Glc(2)Man(9)GlcNAc(2)-PP-Dol to produce Glc(3)Man(9)GlcNAc(2)-PP-Dol.</text>
</comment>
<dbReference type="UniPathway" id="UPA00378"/>
<dbReference type="Proteomes" id="UP000007963">
    <property type="component" value="Unassembled WGS sequence"/>
</dbReference>
<dbReference type="Pfam" id="PF04922">
    <property type="entry name" value="DIE2_ALG10"/>
    <property type="match status" value="1"/>
</dbReference>
<dbReference type="VEuPathDB" id="FungiDB:ATEG_01471"/>
<feature type="transmembrane region" description="Helical" evidence="19">
    <location>
        <begin position="49"/>
        <end position="68"/>
    </location>
</feature>
<dbReference type="GO" id="GO:0006281">
    <property type="term" value="P:DNA repair"/>
    <property type="evidence" value="ECO:0007669"/>
    <property type="project" value="InterPro"/>
</dbReference>
<dbReference type="SUPFAM" id="SSF56024">
    <property type="entry name" value="Phospholipase D/nuclease"/>
    <property type="match status" value="2"/>
</dbReference>
<dbReference type="GO" id="GO:0006488">
    <property type="term" value="P:dolichol-linked oligosaccharide biosynthetic process"/>
    <property type="evidence" value="ECO:0007669"/>
    <property type="project" value="InterPro"/>
</dbReference>
<feature type="site" description="Interaction with DNA" evidence="17">
    <location>
        <position position="1147"/>
    </location>
</feature>
<dbReference type="InterPro" id="IPR010347">
    <property type="entry name" value="Tdp1"/>
</dbReference>
<dbReference type="OrthoDB" id="4769at2759"/>
<keyword evidence="11 19" id="KW-0472">Membrane</keyword>
<feature type="transmembrane region" description="Helical" evidence="19">
    <location>
        <begin position="215"/>
        <end position="235"/>
    </location>
</feature>
<keyword evidence="8 19" id="KW-0812">Transmembrane</keyword>
<evidence type="ECO:0000256" key="10">
    <source>
        <dbReference type="ARBA" id="ARBA00022989"/>
    </source>
</evidence>
<feature type="active site" description="Nucleophile" evidence="15">
    <location>
        <position position="867"/>
    </location>
</feature>
<feature type="compositionally biased region" description="Low complexity" evidence="18">
    <location>
        <begin position="476"/>
        <end position="492"/>
    </location>
</feature>
<dbReference type="eggNOG" id="KOG2031">
    <property type="taxonomic scope" value="Eukaryota"/>
</dbReference>
<evidence type="ECO:0000256" key="9">
    <source>
        <dbReference type="ARBA" id="ARBA00022824"/>
    </source>
</evidence>
<feature type="active site" description="Proton donor/acceptor" evidence="15">
    <location>
        <position position="1120"/>
    </location>
</feature>
<comment type="pathway">
    <text evidence="2">Protein modification; protein glycosylation.</text>
</comment>
<feature type="compositionally biased region" description="Low complexity" evidence="18">
    <location>
        <begin position="716"/>
        <end position="734"/>
    </location>
</feature>
<dbReference type="PANTHER" id="PTHR12989">
    <property type="entry name" value="ALPHA-1,2-GLUCOSYLTRANSFERASE ALG10"/>
    <property type="match status" value="1"/>
</dbReference>
<evidence type="ECO:0000256" key="7">
    <source>
        <dbReference type="ARBA" id="ARBA00022679"/>
    </source>
</evidence>
<feature type="transmembrane region" description="Helical" evidence="19">
    <location>
        <begin position="546"/>
        <end position="569"/>
    </location>
</feature>
<evidence type="ECO:0000256" key="8">
    <source>
        <dbReference type="ARBA" id="ARBA00022692"/>
    </source>
</evidence>
<proteinExistence type="inferred from homology"/>
<dbReference type="GO" id="GO:0005634">
    <property type="term" value="C:nucleus"/>
    <property type="evidence" value="ECO:0007669"/>
    <property type="project" value="InterPro"/>
</dbReference>
<sequence length="1250" mass="139503">MRVFAAFAAQLLKHPNATSPLSPFAISRDHLSFFTVNYSMSSAQRQSGLVLAARYAVPFVLLTIPVWMTRVNAVVPEAYLDEAFHVPQAQAYWHHQWTHWDPKITTPPGLYLWSYLLCIVALTLRDSPKELNPEALRATNAGAAAVFLPWRLQTLLDTLRKERNDRPSGAWLSHTVLNICLFPPLFFFSGLYYTDILALLLVVEAYNWDLKRATALSTVPSRIVVFLLLSLVALVCRQTNIFWVAVFFGGLQVVRSVERDAKTCRSKNVADILRGGFNGEVYDPFVSDASITDYFRAAISLGAAALGNLGRVTVSLLPYVFTLAAFGGFVLWNGGVVLGHKEFHTAGLHLPQMLYIWPYFLFFSWPILATPVLNLVLPQSLLPKWMDYGFTAKQKGLPKLLTAIAVIPTMMAVVHFNTIVHPFTLADNRHYVFYAFRILRSHPAIKYIATIIYFLGAWAAISAFGFATTTSPPRLVSVPQSAPSPAAPAQPQTRKQARDAKFRQKENKSKTANKTTQPPKPKPLDEASFEKLKEAISQRQRQQQGALRVSFVLVWLAATALSLITAPLVEPRYFIIPWVMWRLHLPRQPVPQIYREKRPSDEKEALHAAIATNFPLFLETLWFMLVNAVTGYVFLYKGFEWPQEPGKVQRFMCRMSSGLACTPVTGFRLPPVTGDNRVAVPPTSPSPNEVQLPAGEYKTMDETAHPPAKRAKLSSDDSTTNSTTALASLRRSITPPSPRPSKRAASSPAKTTNAQQDTARVIPSPFQLTHVRDLAESSGNNADTVRLHNILGDPMIRECWQFNYLFDVDFLMKQFDEDVRSLVKVKVVHGSWKREAPNRIRIDEACSRYPNVEAIVAYMPEAFGTHHSKMMILLRHDDLAQVVIHTANMIPGDWANMCQAVWRSPLLPLRKDIDAESEDAAKIGSGMRFKRDLLAYLDHYGPKKTGPLVDQLRRYDFDAVRAALVASVPSKQKINTADSQRTTLWGWPALKDVVRGIPLRAAGGSKSAVTPHIVSQISSVASLGQTDKWLKEVFFKSLSSDPTSKYSIIFPTDDEIRRSLNGYGSGGSIHMKIQSAPQQKQLQYIRPYLCHWAGDRDDGSSAGTSMSRKRDAGRRRAAPHIKTYIQFSDTKTMDSIDWAMVTSANLSTQAWGAAPNASGEIRICSYEIGVVVWPQLFADSDAESAVMVPCFKQDTPAFAEREGPVPSVVVGLRMPYDLPLTSYTPKDTPWCATATHTEPDWLGQTWTDDG</sequence>
<evidence type="ECO:0000256" key="1">
    <source>
        <dbReference type="ARBA" id="ARBA00004477"/>
    </source>
</evidence>
<evidence type="ECO:0000256" key="19">
    <source>
        <dbReference type="SAM" id="Phobius"/>
    </source>
</evidence>
<dbReference type="HOGENOM" id="CLU_273306_0_0_1"/>
<dbReference type="CDD" id="cd09123">
    <property type="entry name" value="PLDc_Tdp1_2"/>
    <property type="match status" value="1"/>
</dbReference>
<evidence type="ECO:0000256" key="11">
    <source>
        <dbReference type="ARBA" id="ARBA00023136"/>
    </source>
</evidence>
<feature type="region of interest" description="Disordered" evidence="18">
    <location>
        <begin position="476"/>
        <end position="525"/>
    </location>
</feature>
<evidence type="ECO:0000256" key="4">
    <source>
        <dbReference type="ARBA" id="ARBA00011967"/>
    </source>
</evidence>
<evidence type="ECO:0000313" key="21">
    <source>
        <dbReference type="Proteomes" id="UP000007963"/>
    </source>
</evidence>
<evidence type="ECO:0000256" key="5">
    <source>
        <dbReference type="ARBA" id="ARBA00018512"/>
    </source>
</evidence>
<feature type="binding site" evidence="16">
    <location>
        <position position="869"/>
    </location>
    <ligand>
        <name>substrate</name>
    </ligand>
</feature>
<comment type="catalytic activity">
    <reaction evidence="14">
        <text>an alpha-D-Glc-(1-&gt;3)-alpha-D-Glc-(1-&gt;3)-alpha-D-Man-(1-&gt;2)-alpha-D-Man-(1-&gt;2)-alpha-D-Man-(1-&gt;3)-[alpha-D-Man-(1-&gt;2)-alpha-D-Man-(1-&gt;3)-[alpha-D-Man-(1-&gt;2)-alpha-D-Man-(1-&gt;6)]-alpha-D-Man-(1-&gt;6)]-beta-D-Man-(1-&gt;4)-beta-D-GlcNAc-(1-&gt;4)-alpha-D-GlcNAc-diphospho-di-trans,poly-cis-dolichol + a di-trans,poly-cis-dolichyl beta-D-glucosyl phosphate = a alpha-D-Glc-(1-&gt;2)-alpha-D-Glc-(1-&gt;3)-alpha-D-Glc-(1-&gt;3)-alpha-D-Man-(1-&gt;2)-alpha-D-Man-(1-&gt;2)-alpha-D-Man-(1-&gt;3)-[alpha-D-Man-(1-&gt;2)-alpha-D-Man-(1-&gt;3)-[alpha-D-Man-(1-&gt;2)-alpha-D-Man-(1-&gt;6)]-alpha-D-Man-(1-&gt;6)]-beta-D-Man-(1-&gt;4)-beta-D-GlcNAc-(1-&gt;4)-alpha-D-GlcNAc-diphospho-di-trans,poly-cis-dolichol + a di-trans,poly-cis-dolichyl phosphate + H(+)</text>
        <dbReference type="Rhea" id="RHEA:29543"/>
        <dbReference type="Rhea" id="RHEA-COMP:19498"/>
        <dbReference type="Rhea" id="RHEA-COMP:19502"/>
        <dbReference type="Rhea" id="RHEA-COMP:19512"/>
        <dbReference type="Rhea" id="RHEA-COMP:19522"/>
        <dbReference type="ChEBI" id="CHEBI:15378"/>
        <dbReference type="ChEBI" id="CHEBI:57525"/>
        <dbReference type="ChEBI" id="CHEBI:57683"/>
        <dbReference type="ChEBI" id="CHEBI:132522"/>
        <dbReference type="ChEBI" id="CHEBI:132523"/>
        <dbReference type="EC" id="2.4.1.256"/>
    </reaction>
    <physiologicalReaction direction="left-to-right" evidence="14">
        <dbReference type="Rhea" id="RHEA:29544"/>
    </physiologicalReaction>
</comment>
<dbReference type="GeneID" id="4315553"/>
<evidence type="ECO:0000256" key="13">
    <source>
        <dbReference type="ARBA" id="ARBA00044727"/>
    </source>
</evidence>
<dbReference type="EC" id="2.4.1.256" evidence="4"/>
<evidence type="ECO:0000256" key="18">
    <source>
        <dbReference type="SAM" id="MobiDB-lite"/>
    </source>
</evidence>
<evidence type="ECO:0000256" key="6">
    <source>
        <dbReference type="ARBA" id="ARBA00022676"/>
    </source>
</evidence>
<keyword evidence="6" id="KW-0328">Glycosyltransferase</keyword>
<evidence type="ECO:0000256" key="15">
    <source>
        <dbReference type="PIRSR" id="PIRSR610347-1"/>
    </source>
</evidence>
<evidence type="ECO:0000256" key="3">
    <source>
        <dbReference type="ARBA" id="ARBA00010600"/>
    </source>
</evidence>
<evidence type="ECO:0000313" key="20">
    <source>
        <dbReference type="EMBL" id="EAU38228.1"/>
    </source>
</evidence>
<feature type="compositionally biased region" description="Basic and acidic residues" evidence="18">
    <location>
        <begin position="496"/>
        <end position="509"/>
    </location>
</feature>
<dbReference type="CDD" id="cd09194">
    <property type="entry name" value="PLDc_yTdp1_1"/>
    <property type="match status" value="1"/>
</dbReference>
<dbReference type="GO" id="GO:0005789">
    <property type="term" value="C:endoplasmic reticulum membrane"/>
    <property type="evidence" value="ECO:0007669"/>
    <property type="project" value="UniProtKB-SubCell"/>
</dbReference>
<dbReference type="Gene3D" id="3.30.870.10">
    <property type="entry name" value="Endonuclease Chain A"/>
    <property type="match status" value="2"/>
</dbReference>
<organism evidence="20 21">
    <name type="scientific">Aspergillus terreus (strain NIH 2624 / FGSC A1156)</name>
    <dbReference type="NCBI Taxonomy" id="341663"/>
    <lineage>
        <taxon>Eukaryota</taxon>
        <taxon>Fungi</taxon>
        <taxon>Dikarya</taxon>
        <taxon>Ascomycota</taxon>
        <taxon>Pezizomycotina</taxon>
        <taxon>Eurotiomycetes</taxon>
        <taxon>Eurotiomycetidae</taxon>
        <taxon>Eurotiales</taxon>
        <taxon>Aspergillaceae</taxon>
        <taxon>Aspergillus</taxon>
        <taxon>Aspergillus subgen. Circumdati</taxon>
    </lineage>
</organism>
<keyword evidence="9" id="KW-0256">Endoplasmic reticulum</keyword>
<dbReference type="GO" id="GO:0008081">
    <property type="term" value="F:phosphoric diester hydrolase activity"/>
    <property type="evidence" value="ECO:0007669"/>
    <property type="project" value="InterPro"/>
</dbReference>
<gene>
    <name evidence="20" type="ORF">ATEG_01471</name>
</gene>
<dbReference type="GO" id="GO:0106073">
    <property type="term" value="F:dolichyl pyrophosphate Glc2Man9GlcNAc2 alpha-1,2-glucosyltransferase activity"/>
    <property type="evidence" value="ECO:0007669"/>
    <property type="project" value="UniProtKB-EC"/>
</dbReference>